<gene>
    <name evidence="2" type="ORF">ECRASSUSDP1_LOCUS20561</name>
</gene>
<accession>A0AAD1XUC2</accession>
<reference evidence="2" key="1">
    <citation type="submission" date="2023-07" db="EMBL/GenBank/DDBJ databases">
        <authorList>
            <consortium name="AG Swart"/>
            <person name="Singh M."/>
            <person name="Singh A."/>
            <person name="Seah K."/>
            <person name="Emmerich C."/>
        </authorList>
    </citation>
    <scope>NUCLEOTIDE SEQUENCE</scope>
    <source>
        <strain evidence="2">DP1</strain>
    </source>
</reference>
<feature type="signal peptide" evidence="1">
    <location>
        <begin position="1"/>
        <end position="19"/>
    </location>
</feature>
<evidence type="ECO:0000313" key="3">
    <source>
        <dbReference type="Proteomes" id="UP001295684"/>
    </source>
</evidence>
<organism evidence="2 3">
    <name type="scientific">Euplotes crassus</name>
    <dbReference type="NCBI Taxonomy" id="5936"/>
    <lineage>
        <taxon>Eukaryota</taxon>
        <taxon>Sar</taxon>
        <taxon>Alveolata</taxon>
        <taxon>Ciliophora</taxon>
        <taxon>Intramacronucleata</taxon>
        <taxon>Spirotrichea</taxon>
        <taxon>Hypotrichia</taxon>
        <taxon>Euplotida</taxon>
        <taxon>Euplotidae</taxon>
        <taxon>Moneuplotes</taxon>
    </lineage>
</organism>
<proteinExistence type="predicted"/>
<feature type="chain" id="PRO_5042103873" evidence="1">
    <location>
        <begin position="20"/>
        <end position="238"/>
    </location>
</feature>
<dbReference type="EMBL" id="CAMPGE010020975">
    <property type="protein sequence ID" value="CAI2379152.1"/>
    <property type="molecule type" value="Genomic_DNA"/>
</dbReference>
<keyword evidence="1" id="KW-0732">Signal</keyword>
<name>A0AAD1XUC2_EUPCR</name>
<dbReference type="AlphaFoldDB" id="A0AAD1XUC2"/>
<keyword evidence="3" id="KW-1185">Reference proteome</keyword>
<comment type="caution">
    <text evidence="2">The sequence shown here is derived from an EMBL/GenBank/DDBJ whole genome shotgun (WGS) entry which is preliminary data.</text>
</comment>
<dbReference type="Proteomes" id="UP001295684">
    <property type="component" value="Unassembled WGS sequence"/>
</dbReference>
<evidence type="ECO:0000256" key="1">
    <source>
        <dbReference type="SAM" id="SignalP"/>
    </source>
</evidence>
<sequence length="238" mass="25246">MKTLGLVFLITLLFSHSNAVTVNLHASAGRSFDITYSTPELDETLRVGFTANLNSAMTSGNVASVICMRADDLTYTISDGTSTNAFGFMFGCSQSICTDSLDLSANLIGGTVSYSSNTYTWRTGTDVSNTNRGNTGTATEPTSTFGLRADSEIWSNIPLEDTTAYLRCWGRYNVASATGTINSPALDVSSWPVSSETVSVTTAQLSATTTTSSSTSGAYEKLSYGLIFLVSTITAIMY</sequence>
<evidence type="ECO:0000313" key="2">
    <source>
        <dbReference type="EMBL" id="CAI2379152.1"/>
    </source>
</evidence>
<protein>
    <submittedName>
        <fullName evidence="2">Uncharacterized protein</fullName>
    </submittedName>
</protein>